<organism evidence="1 2">
    <name type="scientific">Rhizobium paknamense</name>
    <dbReference type="NCBI Taxonomy" id="1206817"/>
    <lineage>
        <taxon>Bacteria</taxon>
        <taxon>Pseudomonadati</taxon>
        <taxon>Pseudomonadota</taxon>
        <taxon>Alphaproteobacteria</taxon>
        <taxon>Hyphomicrobiales</taxon>
        <taxon>Rhizobiaceae</taxon>
        <taxon>Rhizobium/Agrobacterium group</taxon>
        <taxon>Rhizobium</taxon>
    </lineage>
</organism>
<keyword evidence="2" id="KW-1185">Reference proteome</keyword>
<reference evidence="1 2" key="1">
    <citation type="submission" date="2023-07" db="EMBL/GenBank/DDBJ databases">
        <title>Genomic Encyclopedia of Type Strains, Phase IV (KMG-IV): sequencing the most valuable type-strain genomes for metagenomic binning, comparative biology and taxonomic classification.</title>
        <authorList>
            <person name="Goeker M."/>
        </authorList>
    </citation>
    <scope>NUCLEOTIDE SEQUENCE [LARGE SCALE GENOMIC DNA]</scope>
    <source>
        <strain evidence="1 2">DSM 100301</strain>
    </source>
</reference>
<dbReference type="EMBL" id="JAUSWH010000011">
    <property type="protein sequence ID" value="MDQ0456889.1"/>
    <property type="molecule type" value="Genomic_DNA"/>
</dbReference>
<gene>
    <name evidence="1" type="ORF">QO005_003234</name>
</gene>
<accession>A0ABU0IF83</accession>
<evidence type="ECO:0000313" key="1">
    <source>
        <dbReference type="EMBL" id="MDQ0456889.1"/>
    </source>
</evidence>
<protein>
    <submittedName>
        <fullName evidence="1">Uncharacterized protein</fullName>
    </submittedName>
</protein>
<evidence type="ECO:0000313" key="2">
    <source>
        <dbReference type="Proteomes" id="UP001235269"/>
    </source>
</evidence>
<sequence length="42" mass="4877">MLQSENHAEDTLKPLTSRGRYGKLFGYDAYKDMFTLDQEHGI</sequence>
<dbReference type="Proteomes" id="UP001235269">
    <property type="component" value="Unassembled WGS sequence"/>
</dbReference>
<name>A0ABU0IF83_9HYPH</name>
<comment type="caution">
    <text evidence="1">The sequence shown here is derived from an EMBL/GenBank/DDBJ whole genome shotgun (WGS) entry which is preliminary data.</text>
</comment>
<proteinExistence type="predicted"/>